<evidence type="ECO:0000256" key="10">
    <source>
        <dbReference type="RuleBase" id="RU003476"/>
    </source>
</evidence>
<dbReference type="Proteomes" id="UP000321764">
    <property type="component" value="Unassembled WGS sequence"/>
</dbReference>
<sequence>MLYELDQHQIDFPKQAPALGADSKVIVWQGTQLLVSGQDIAWRYSQLVDVELDAIEFVALLDGKGYFTASLTQGQLDGQLATLRDIAVISETAFSLCARARSLLDWANQHRFCGQCGQATQRIVGEPATSCEPCGVRFYPRISPCVIVLITRGDEVLLAQGRRHRGAGMYGAVAGFIEAGESAEQAVIREVREELGVEVAQIRYQNSQAWPFPNQLMLGYTAEYASGQIVPEVQEIVDAAWFNIHSLPKYPPTTTIAGWLIRQYQLERQAGR</sequence>
<comment type="cofactor">
    <cofactor evidence="2">
        <name>Zn(2+)</name>
        <dbReference type="ChEBI" id="CHEBI:29105"/>
    </cofactor>
</comment>
<dbReference type="Pfam" id="PF09297">
    <property type="entry name" value="Zn_ribbon_NUD"/>
    <property type="match status" value="1"/>
</dbReference>
<comment type="similarity">
    <text evidence="3">Belongs to the Nudix hydrolase family. NudC subfamily.</text>
</comment>
<dbReference type="GO" id="GO:0006742">
    <property type="term" value="P:NADP+ catabolic process"/>
    <property type="evidence" value="ECO:0007669"/>
    <property type="project" value="TreeGrafter"/>
</dbReference>
<dbReference type="InterPro" id="IPR015797">
    <property type="entry name" value="NUDIX_hydrolase-like_dom_sf"/>
</dbReference>
<organism evidence="12 13">
    <name type="scientific">Reinekea thalattae</name>
    <dbReference type="NCBI Taxonomy" id="2593301"/>
    <lineage>
        <taxon>Bacteria</taxon>
        <taxon>Pseudomonadati</taxon>
        <taxon>Pseudomonadota</taxon>
        <taxon>Gammaproteobacteria</taxon>
        <taxon>Oceanospirillales</taxon>
        <taxon>Saccharospirillaceae</taxon>
        <taxon>Reinekea</taxon>
    </lineage>
</organism>
<evidence type="ECO:0000259" key="11">
    <source>
        <dbReference type="PROSITE" id="PS51462"/>
    </source>
</evidence>
<dbReference type="GO" id="GO:0035529">
    <property type="term" value="F:NADH pyrophosphatase activity"/>
    <property type="evidence" value="ECO:0007669"/>
    <property type="project" value="TreeGrafter"/>
</dbReference>
<proteinExistence type="inferred from homology"/>
<evidence type="ECO:0000256" key="7">
    <source>
        <dbReference type="ARBA" id="ARBA00022842"/>
    </source>
</evidence>
<evidence type="ECO:0000256" key="8">
    <source>
        <dbReference type="ARBA" id="ARBA00023027"/>
    </source>
</evidence>
<dbReference type="CDD" id="cd03429">
    <property type="entry name" value="NUDIX_NADH_pyrophosphatase_Nudt13"/>
    <property type="match status" value="1"/>
</dbReference>
<evidence type="ECO:0000256" key="3">
    <source>
        <dbReference type="ARBA" id="ARBA00009595"/>
    </source>
</evidence>
<dbReference type="NCBIfam" id="NF001299">
    <property type="entry name" value="PRK00241.1"/>
    <property type="match status" value="1"/>
</dbReference>
<dbReference type="SUPFAM" id="SSF55811">
    <property type="entry name" value="Nudix"/>
    <property type="match status" value="1"/>
</dbReference>
<comment type="cofactor">
    <cofactor evidence="1">
        <name>Mg(2+)</name>
        <dbReference type="ChEBI" id="CHEBI:18420"/>
    </cofactor>
</comment>
<accession>A0A5C8Z8N1</accession>
<dbReference type="Gene3D" id="3.90.79.10">
    <property type="entry name" value="Nucleoside Triphosphate Pyrophosphohydrolase"/>
    <property type="match status" value="1"/>
</dbReference>
<dbReference type="GO" id="GO:0019677">
    <property type="term" value="P:NAD+ catabolic process"/>
    <property type="evidence" value="ECO:0007669"/>
    <property type="project" value="TreeGrafter"/>
</dbReference>
<protein>
    <recommendedName>
        <fullName evidence="4">NAD(+) diphosphatase</fullName>
        <ecNumber evidence="4">3.6.1.22</ecNumber>
    </recommendedName>
</protein>
<name>A0A5C8Z8N1_9GAMM</name>
<evidence type="ECO:0000256" key="9">
    <source>
        <dbReference type="ARBA" id="ARBA00023679"/>
    </source>
</evidence>
<dbReference type="AlphaFoldDB" id="A0A5C8Z8N1"/>
<comment type="caution">
    <text evidence="12">The sequence shown here is derived from an EMBL/GenBank/DDBJ whole genome shotgun (WGS) entry which is preliminary data.</text>
</comment>
<dbReference type="GO" id="GO:0005829">
    <property type="term" value="C:cytosol"/>
    <property type="evidence" value="ECO:0007669"/>
    <property type="project" value="TreeGrafter"/>
</dbReference>
<dbReference type="PANTHER" id="PTHR42904">
    <property type="entry name" value="NUDIX HYDROLASE, NUDC SUBFAMILY"/>
    <property type="match status" value="1"/>
</dbReference>
<dbReference type="GO" id="GO:0110153">
    <property type="term" value="F:RNA NAD-cap (NMN-forming) hydrolase activity"/>
    <property type="evidence" value="ECO:0007669"/>
    <property type="project" value="RHEA"/>
</dbReference>
<dbReference type="PRINTS" id="PR00502">
    <property type="entry name" value="NUDIXFAMILY"/>
</dbReference>
<dbReference type="Gene3D" id="3.90.79.20">
    <property type="match status" value="1"/>
</dbReference>
<reference evidence="12 13" key="1">
    <citation type="submission" date="2019-07" db="EMBL/GenBank/DDBJ databases">
        <title>Reinekea sp. strain SSH23 genome sequencing and assembly.</title>
        <authorList>
            <person name="Kim I."/>
        </authorList>
    </citation>
    <scope>NUCLEOTIDE SEQUENCE [LARGE SCALE GENOMIC DNA]</scope>
    <source>
        <strain evidence="12 13">SSH23</strain>
    </source>
</reference>
<evidence type="ECO:0000313" key="13">
    <source>
        <dbReference type="Proteomes" id="UP000321764"/>
    </source>
</evidence>
<keyword evidence="7" id="KW-0460">Magnesium</keyword>
<keyword evidence="6 10" id="KW-0378">Hydrolase</keyword>
<dbReference type="PROSITE" id="PS00893">
    <property type="entry name" value="NUDIX_BOX"/>
    <property type="match status" value="1"/>
</dbReference>
<dbReference type="OrthoDB" id="9791656at2"/>
<dbReference type="InterPro" id="IPR015376">
    <property type="entry name" value="Znr_NADH_PPase"/>
</dbReference>
<keyword evidence="13" id="KW-1185">Reference proteome</keyword>
<dbReference type="InterPro" id="IPR050241">
    <property type="entry name" value="NAD-cap_RNA_hydrolase_NudC"/>
</dbReference>
<dbReference type="GO" id="GO:0046872">
    <property type="term" value="F:metal ion binding"/>
    <property type="evidence" value="ECO:0007669"/>
    <property type="project" value="UniProtKB-KW"/>
</dbReference>
<comment type="catalytic activity">
    <reaction evidence="9">
        <text>a 5'-end NAD(+)-phospho-ribonucleoside in mRNA + H2O = a 5'-end phospho-adenosine-phospho-ribonucleoside in mRNA + beta-nicotinamide D-ribonucleotide + 2 H(+)</text>
        <dbReference type="Rhea" id="RHEA:60876"/>
        <dbReference type="Rhea" id="RHEA-COMP:15698"/>
        <dbReference type="Rhea" id="RHEA-COMP:15719"/>
        <dbReference type="ChEBI" id="CHEBI:14649"/>
        <dbReference type="ChEBI" id="CHEBI:15377"/>
        <dbReference type="ChEBI" id="CHEBI:15378"/>
        <dbReference type="ChEBI" id="CHEBI:144029"/>
        <dbReference type="ChEBI" id="CHEBI:144051"/>
    </reaction>
    <physiologicalReaction direction="left-to-right" evidence="9">
        <dbReference type="Rhea" id="RHEA:60877"/>
    </physiologicalReaction>
</comment>
<evidence type="ECO:0000256" key="6">
    <source>
        <dbReference type="ARBA" id="ARBA00022801"/>
    </source>
</evidence>
<dbReference type="RefSeq" id="WP_147713436.1">
    <property type="nucleotide sequence ID" value="NZ_VKAD01000001.1"/>
</dbReference>
<dbReference type="EMBL" id="VKAD01000001">
    <property type="protein sequence ID" value="TXR54037.1"/>
    <property type="molecule type" value="Genomic_DNA"/>
</dbReference>
<dbReference type="InterPro" id="IPR000086">
    <property type="entry name" value="NUDIX_hydrolase_dom"/>
</dbReference>
<dbReference type="PANTHER" id="PTHR42904:SF6">
    <property type="entry name" value="NAD-CAPPED RNA HYDROLASE NUDT12"/>
    <property type="match status" value="1"/>
</dbReference>
<dbReference type="InterPro" id="IPR049734">
    <property type="entry name" value="NudC-like_C"/>
</dbReference>
<feature type="domain" description="Nudix hydrolase" evidence="11">
    <location>
        <begin position="140"/>
        <end position="265"/>
    </location>
</feature>
<gene>
    <name evidence="12" type="primary">nudC</name>
    <name evidence="12" type="ORF">FME95_05690</name>
</gene>
<dbReference type="EC" id="3.6.1.22" evidence="4"/>
<dbReference type="InterPro" id="IPR020476">
    <property type="entry name" value="Nudix_hydrolase"/>
</dbReference>
<evidence type="ECO:0000313" key="12">
    <source>
        <dbReference type="EMBL" id="TXR54037.1"/>
    </source>
</evidence>
<evidence type="ECO:0000256" key="5">
    <source>
        <dbReference type="ARBA" id="ARBA00022723"/>
    </source>
</evidence>
<evidence type="ECO:0000256" key="2">
    <source>
        <dbReference type="ARBA" id="ARBA00001947"/>
    </source>
</evidence>
<evidence type="ECO:0000256" key="4">
    <source>
        <dbReference type="ARBA" id="ARBA00012381"/>
    </source>
</evidence>
<dbReference type="PROSITE" id="PS51462">
    <property type="entry name" value="NUDIX"/>
    <property type="match status" value="1"/>
</dbReference>
<dbReference type="Pfam" id="PF00293">
    <property type="entry name" value="NUDIX"/>
    <property type="match status" value="1"/>
</dbReference>
<dbReference type="InterPro" id="IPR020084">
    <property type="entry name" value="NUDIX_hydrolase_CS"/>
</dbReference>
<evidence type="ECO:0000256" key="1">
    <source>
        <dbReference type="ARBA" id="ARBA00001946"/>
    </source>
</evidence>
<keyword evidence="5" id="KW-0479">Metal-binding</keyword>
<keyword evidence="8" id="KW-0520">NAD</keyword>